<accession>A0A512NMJ8</accession>
<evidence type="ECO:0000259" key="2">
    <source>
        <dbReference type="PROSITE" id="PS50995"/>
    </source>
</evidence>
<proteinExistence type="predicted"/>
<protein>
    <submittedName>
        <fullName evidence="3">MarR family transcriptional regulator</fullName>
    </submittedName>
</protein>
<dbReference type="SMART" id="SM00347">
    <property type="entry name" value="HTH_MARR"/>
    <property type="match status" value="1"/>
</dbReference>
<dbReference type="AlphaFoldDB" id="A0A512NMJ8"/>
<dbReference type="SUPFAM" id="SSF46785">
    <property type="entry name" value="Winged helix' DNA-binding domain"/>
    <property type="match status" value="1"/>
</dbReference>
<feature type="region of interest" description="Disordered" evidence="1">
    <location>
        <begin position="1"/>
        <end position="22"/>
    </location>
</feature>
<dbReference type="InterPro" id="IPR000835">
    <property type="entry name" value="HTH_MarR-typ"/>
</dbReference>
<dbReference type="PRINTS" id="PR00598">
    <property type="entry name" value="HTHMARR"/>
</dbReference>
<dbReference type="PANTHER" id="PTHR33164">
    <property type="entry name" value="TRANSCRIPTIONAL REGULATOR, MARR FAMILY"/>
    <property type="match status" value="1"/>
</dbReference>
<dbReference type="InterPro" id="IPR039422">
    <property type="entry name" value="MarR/SlyA-like"/>
</dbReference>
<feature type="compositionally biased region" description="Polar residues" evidence="1">
    <location>
        <begin position="1"/>
        <end position="19"/>
    </location>
</feature>
<dbReference type="Pfam" id="PF12802">
    <property type="entry name" value="MarR_2"/>
    <property type="match status" value="1"/>
</dbReference>
<sequence>MRSNVARRQTESKPASSPASRPYRIEEQVGYLLRRAHQRASSIFQVTIGDPNITPTQYSSMVKLHEYTELSQNHLGRLVGMDKATMQGVVRRLKERRLVDSRPHPGDARRTLLSLTTDGNRLITKLLVNGPAVSRETLKPLNNQEQRQLLELLSKIV</sequence>
<name>A0A512NMJ8_9HYPH</name>
<organism evidence="3 4">
    <name type="scientific">Reyranella soli</name>
    <dbReference type="NCBI Taxonomy" id="1230389"/>
    <lineage>
        <taxon>Bacteria</taxon>
        <taxon>Pseudomonadati</taxon>
        <taxon>Pseudomonadota</taxon>
        <taxon>Alphaproteobacteria</taxon>
        <taxon>Hyphomicrobiales</taxon>
        <taxon>Reyranellaceae</taxon>
        <taxon>Reyranella</taxon>
    </lineage>
</organism>
<feature type="domain" description="HTH marR-type" evidence="2">
    <location>
        <begin position="26"/>
        <end position="157"/>
    </location>
</feature>
<reference evidence="3 4" key="1">
    <citation type="submission" date="2019-07" db="EMBL/GenBank/DDBJ databases">
        <title>Whole genome shotgun sequence of Reyranella soli NBRC 108950.</title>
        <authorList>
            <person name="Hosoyama A."/>
            <person name="Uohara A."/>
            <person name="Ohji S."/>
            <person name="Ichikawa N."/>
        </authorList>
    </citation>
    <scope>NUCLEOTIDE SEQUENCE [LARGE SCALE GENOMIC DNA]</scope>
    <source>
        <strain evidence="3 4">NBRC 108950</strain>
    </source>
</reference>
<dbReference type="PANTHER" id="PTHR33164:SF95">
    <property type="entry name" value="TRANSCRIPTIONAL REGULATOR"/>
    <property type="match status" value="1"/>
</dbReference>
<dbReference type="OrthoDB" id="9814496at2"/>
<evidence type="ECO:0000256" key="1">
    <source>
        <dbReference type="SAM" id="MobiDB-lite"/>
    </source>
</evidence>
<dbReference type="Proteomes" id="UP000321058">
    <property type="component" value="Unassembled WGS sequence"/>
</dbReference>
<evidence type="ECO:0000313" key="3">
    <source>
        <dbReference type="EMBL" id="GEP60184.1"/>
    </source>
</evidence>
<dbReference type="Gene3D" id="1.10.10.10">
    <property type="entry name" value="Winged helix-like DNA-binding domain superfamily/Winged helix DNA-binding domain"/>
    <property type="match status" value="1"/>
</dbReference>
<dbReference type="GO" id="GO:0006950">
    <property type="term" value="P:response to stress"/>
    <property type="evidence" value="ECO:0007669"/>
    <property type="project" value="TreeGrafter"/>
</dbReference>
<keyword evidence="4" id="KW-1185">Reference proteome</keyword>
<gene>
    <name evidence="3" type="ORF">RSO01_73500</name>
</gene>
<dbReference type="PROSITE" id="PS50995">
    <property type="entry name" value="HTH_MARR_2"/>
    <property type="match status" value="1"/>
</dbReference>
<evidence type="ECO:0000313" key="4">
    <source>
        <dbReference type="Proteomes" id="UP000321058"/>
    </source>
</evidence>
<dbReference type="InterPro" id="IPR036388">
    <property type="entry name" value="WH-like_DNA-bd_sf"/>
</dbReference>
<comment type="caution">
    <text evidence="3">The sequence shown here is derived from an EMBL/GenBank/DDBJ whole genome shotgun (WGS) entry which is preliminary data.</text>
</comment>
<dbReference type="GO" id="GO:0003700">
    <property type="term" value="F:DNA-binding transcription factor activity"/>
    <property type="evidence" value="ECO:0007669"/>
    <property type="project" value="InterPro"/>
</dbReference>
<dbReference type="InterPro" id="IPR036390">
    <property type="entry name" value="WH_DNA-bd_sf"/>
</dbReference>
<dbReference type="EMBL" id="BKAJ01000152">
    <property type="protein sequence ID" value="GEP60184.1"/>
    <property type="molecule type" value="Genomic_DNA"/>
</dbReference>